<evidence type="ECO:0000256" key="1">
    <source>
        <dbReference type="ARBA" id="ARBA00001966"/>
    </source>
</evidence>
<dbReference type="Gene3D" id="3.20.20.70">
    <property type="entry name" value="Aldolase class I"/>
    <property type="match status" value="1"/>
</dbReference>
<dbReference type="GO" id="GO:0046872">
    <property type="term" value="F:metal ion binding"/>
    <property type="evidence" value="ECO:0007669"/>
    <property type="project" value="UniProtKB-KW"/>
</dbReference>
<dbReference type="InterPro" id="IPR013785">
    <property type="entry name" value="Aldolase_TIM"/>
</dbReference>
<dbReference type="EMBL" id="AP027080">
    <property type="protein sequence ID" value="BDU71017.1"/>
    <property type="molecule type" value="Genomic_DNA"/>
</dbReference>
<keyword evidence="4" id="KW-0408">Iron</keyword>
<protein>
    <recommendedName>
        <fullName evidence="6">Radical SAM core domain-containing protein</fullName>
    </recommendedName>
</protein>
<dbReference type="InterPro" id="IPR058240">
    <property type="entry name" value="rSAM_sf"/>
</dbReference>
<proteinExistence type="predicted"/>
<dbReference type="CDD" id="cd01335">
    <property type="entry name" value="Radical_SAM"/>
    <property type="match status" value="1"/>
</dbReference>
<dbReference type="InterPro" id="IPR007197">
    <property type="entry name" value="rSAM"/>
</dbReference>
<keyword evidence="3" id="KW-0479">Metal-binding</keyword>
<dbReference type="InterPro" id="IPR050377">
    <property type="entry name" value="Radical_SAM_PqqE_MftC-like"/>
</dbReference>
<accession>A0AA48K865</accession>
<dbReference type="GO" id="GO:0051536">
    <property type="term" value="F:iron-sulfur cluster binding"/>
    <property type="evidence" value="ECO:0007669"/>
    <property type="project" value="UniProtKB-KW"/>
</dbReference>
<evidence type="ECO:0000256" key="3">
    <source>
        <dbReference type="ARBA" id="ARBA00022723"/>
    </source>
</evidence>
<evidence type="ECO:0000256" key="4">
    <source>
        <dbReference type="ARBA" id="ARBA00023004"/>
    </source>
</evidence>
<evidence type="ECO:0000259" key="6">
    <source>
        <dbReference type="PROSITE" id="PS51918"/>
    </source>
</evidence>
<dbReference type="PANTHER" id="PTHR11228:SF7">
    <property type="entry name" value="PQQA PEPTIDE CYCLASE"/>
    <property type="match status" value="1"/>
</dbReference>
<comment type="cofactor">
    <cofactor evidence="1">
        <name>[4Fe-4S] cluster</name>
        <dbReference type="ChEBI" id="CHEBI:49883"/>
    </cofactor>
</comment>
<sequence>MMDIQNFYAKARSGDPVDPGPLIQHLRSYGNVIIWGASFLGKAIERQLRRHGIAVARFWDERADDICDLPDFEVSKPFTGGQVPGETLVILAIGNLIIQSGLASRIEAAGYDHLLGDVVYMATGCPVSLKSGVDGTACIRSLTCRFIYCPRISNVLNHRALGGTVPEDGPLSMQSITLVINQVCSLGCKYCSSYMNAYPREDRVNFPLEGILRDIDLFFGAVDSVGSVTVMGGEPFLHPHINTIVEALLAKENCGLIAIPTSGTCRIRDEQLRSLRDPRVIVTFSNYLESITPRQKELFHRNVERVRSAGVFCSVGVAIPQWMIPATMEDKGLSVERISEITQACTPRYLQIKNGKLHPCDYANSFHNLKVADYPADYVTLAVPETRAELRRSIRSWMGAPYYRTCGHCGAQGELSGTSKAGEQGFVDLLPPRVRAR</sequence>
<keyword evidence="2" id="KW-0949">S-adenosyl-L-methionine</keyword>
<gene>
    <name evidence="7" type="ORF">METEAL_01910</name>
</gene>
<evidence type="ECO:0000256" key="5">
    <source>
        <dbReference type="ARBA" id="ARBA00023014"/>
    </source>
</evidence>
<dbReference type="Proteomes" id="UP001238179">
    <property type="component" value="Chromosome"/>
</dbReference>
<name>A0AA48K865_9BACT</name>
<evidence type="ECO:0000256" key="2">
    <source>
        <dbReference type="ARBA" id="ARBA00022691"/>
    </source>
</evidence>
<dbReference type="KEGG" id="msil:METEAL_01910"/>
<dbReference type="GO" id="GO:0003824">
    <property type="term" value="F:catalytic activity"/>
    <property type="evidence" value="ECO:0007669"/>
    <property type="project" value="InterPro"/>
</dbReference>
<dbReference type="PANTHER" id="PTHR11228">
    <property type="entry name" value="RADICAL SAM DOMAIN PROTEIN"/>
    <property type="match status" value="1"/>
</dbReference>
<reference evidence="8" key="1">
    <citation type="journal article" date="2023" name="Int. J. Syst. Evol. Microbiol.">
        <title>Mesoterricola silvestris gen. nov., sp. nov., Mesoterricola sediminis sp. nov., Geothrix oryzae sp. nov., Geothrix edaphica sp. nov., Geothrix rubra sp. nov., and Geothrix limicola sp. nov., six novel members of Acidobacteriota isolated from soils.</title>
        <authorList>
            <person name="Itoh H."/>
            <person name="Sugisawa Y."/>
            <person name="Mise K."/>
            <person name="Xu Z."/>
            <person name="Kuniyasu M."/>
            <person name="Ushijima N."/>
            <person name="Kawano K."/>
            <person name="Kobayashi E."/>
            <person name="Shiratori Y."/>
            <person name="Masuda Y."/>
            <person name="Senoo K."/>
        </authorList>
    </citation>
    <scope>NUCLEOTIDE SEQUENCE [LARGE SCALE GENOMIC DNA]</scope>
    <source>
        <strain evidence="8">W79</strain>
    </source>
</reference>
<keyword evidence="5" id="KW-0411">Iron-sulfur</keyword>
<dbReference type="AlphaFoldDB" id="A0AA48K865"/>
<feature type="domain" description="Radical SAM core" evidence="6">
    <location>
        <begin position="170"/>
        <end position="401"/>
    </location>
</feature>
<evidence type="ECO:0000313" key="7">
    <source>
        <dbReference type="EMBL" id="BDU71017.1"/>
    </source>
</evidence>
<evidence type="ECO:0000313" key="8">
    <source>
        <dbReference type="Proteomes" id="UP001238179"/>
    </source>
</evidence>
<dbReference type="RefSeq" id="WP_316413913.1">
    <property type="nucleotide sequence ID" value="NZ_AP027080.1"/>
</dbReference>
<dbReference type="SUPFAM" id="SSF102114">
    <property type="entry name" value="Radical SAM enzymes"/>
    <property type="match status" value="1"/>
</dbReference>
<dbReference type="PROSITE" id="PS51918">
    <property type="entry name" value="RADICAL_SAM"/>
    <property type="match status" value="1"/>
</dbReference>
<dbReference type="SFLD" id="SFLDS00029">
    <property type="entry name" value="Radical_SAM"/>
    <property type="match status" value="1"/>
</dbReference>
<dbReference type="Pfam" id="PF04055">
    <property type="entry name" value="Radical_SAM"/>
    <property type="match status" value="1"/>
</dbReference>
<organism evidence="7 8">
    <name type="scientific">Mesoterricola silvestris</name>
    <dbReference type="NCBI Taxonomy" id="2927979"/>
    <lineage>
        <taxon>Bacteria</taxon>
        <taxon>Pseudomonadati</taxon>
        <taxon>Acidobacteriota</taxon>
        <taxon>Holophagae</taxon>
        <taxon>Holophagales</taxon>
        <taxon>Holophagaceae</taxon>
        <taxon>Mesoterricola</taxon>
    </lineage>
</organism>
<keyword evidence="8" id="KW-1185">Reference proteome</keyword>